<comment type="subunit">
    <text evidence="1">Component of the RNA polymerase III (Pol III) complex consisting of 17 subunits.</text>
</comment>
<keyword evidence="1" id="KW-0539">Nucleus</keyword>
<keyword evidence="1" id="KW-0240">DNA-directed RNA polymerase</keyword>
<comment type="subcellular location">
    <subcellularLocation>
        <location evidence="1">Nucleus</location>
    </subcellularLocation>
</comment>
<dbReference type="PANTHER" id="PTHR12949:SF0">
    <property type="entry name" value="DNA-DIRECTED RNA POLYMERASE III SUBUNIT RPC3"/>
    <property type="match status" value="1"/>
</dbReference>
<dbReference type="GeneID" id="25383256"/>
<dbReference type="OrthoDB" id="347558at2759"/>
<dbReference type="AlphaFoldDB" id="U6KDW7"/>
<dbReference type="RefSeq" id="XP_013356980.1">
    <property type="nucleotide sequence ID" value="XM_013501526.1"/>
</dbReference>
<keyword evidence="3" id="KW-1185">Reference proteome</keyword>
<reference evidence="2" key="1">
    <citation type="submission" date="2013-10" db="EMBL/GenBank/DDBJ databases">
        <title>Genomic analysis of the causative agents of coccidiosis in chickens.</title>
        <authorList>
            <person name="Reid A.J."/>
            <person name="Blake D."/>
            <person name="Billington K."/>
            <person name="Browne H."/>
            <person name="Dunn M."/>
            <person name="Hung S."/>
            <person name="Kawahara F."/>
            <person name="Miranda-Saavedra D."/>
            <person name="Mourier T."/>
            <person name="Nagra H."/>
            <person name="Otto T.D."/>
            <person name="Rawlings N."/>
            <person name="Sanchez A."/>
            <person name="Sanders M."/>
            <person name="Subramaniam C."/>
            <person name="Tay Y."/>
            <person name="Dear P."/>
            <person name="Doerig C."/>
            <person name="Gruber A."/>
            <person name="Parkinson J."/>
            <person name="Shirley M."/>
            <person name="Wan K.L."/>
            <person name="Berriman M."/>
            <person name="Tomley F."/>
            <person name="Pain A."/>
        </authorList>
    </citation>
    <scope>NUCLEOTIDE SEQUENCE [LARGE SCALE GENOMIC DNA]</scope>
    <source>
        <strain evidence="2">Houghton</strain>
    </source>
</reference>
<name>U6KDW7_9EIME</name>
<dbReference type="Proteomes" id="UP000030744">
    <property type="component" value="Unassembled WGS sequence"/>
</dbReference>
<protein>
    <recommendedName>
        <fullName evidence="1">DNA-directed RNA polymerase III subunit RPC3</fullName>
        <shortName evidence="1">RNA polymerase III subunit C3</shortName>
    </recommendedName>
</protein>
<dbReference type="VEuPathDB" id="ToxoDB:EMH_0090060"/>
<organism evidence="2 3">
    <name type="scientific">Eimeria mitis</name>
    <dbReference type="NCBI Taxonomy" id="44415"/>
    <lineage>
        <taxon>Eukaryota</taxon>
        <taxon>Sar</taxon>
        <taxon>Alveolata</taxon>
        <taxon>Apicomplexa</taxon>
        <taxon>Conoidasida</taxon>
        <taxon>Coccidia</taxon>
        <taxon>Eucoccidiorida</taxon>
        <taxon>Eimeriorina</taxon>
        <taxon>Eimeriidae</taxon>
        <taxon>Eimeria</taxon>
    </lineage>
</organism>
<dbReference type="GO" id="GO:0005666">
    <property type="term" value="C:RNA polymerase III complex"/>
    <property type="evidence" value="ECO:0007669"/>
    <property type="project" value="UniProtKB-UniRule"/>
</dbReference>
<evidence type="ECO:0000256" key="1">
    <source>
        <dbReference type="RuleBase" id="RU367076"/>
    </source>
</evidence>
<dbReference type="PANTHER" id="PTHR12949">
    <property type="entry name" value="RNA POLYMERASE III DNA DIRECTED -RELATED"/>
    <property type="match status" value="1"/>
</dbReference>
<keyword evidence="1" id="KW-0804">Transcription</keyword>
<comment type="similarity">
    <text evidence="1">Belongs to the eukaryotic RPC3/POLR3C RNA polymerase subunit family.</text>
</comment>
<comment type="function">
    <text evidence="1">DNA-dependent RNA polymerase catalyzes the transcription of DNA into RNA using the four ribonucleoside triphosphates as substrates. Specific core component of RNA polymerase III which synthesizes small RNAs, such as 5S rRNA and tRNAs.</text>
</comment>
<dbReference type="GO" id="GO:0003697">
    <property type="term" value="F:single-stranded DNA binding"/>
    <property type="evidence" value="ECO:0007669"/>
    <property type="project" value="UniProtKB-UniRule"/>
</dbReference>
<evidence type="ECO:0000313" key="3">
    <source>
        <dbReference type="Proteomes" id="UP000030744"/>
    </source>
</evidence>
<accession>U6KDW7</accession>
<dbReference type="InterPro" id="IPR039748">
    <property type="entry name" value="RPC3"/>
</dbReference>
<reference evidence="2" key="2">
    <citation type="submission" date="2013-10" db="EMBL/GenBank/DDBJ databases">
        <authorList>
            <person name="Aslett M."/>
        </authorList>
    </citation>
    <scope>NUCLEOTIDE SEQUENCE [LARGE SCALE GENOMIC DNA]</scope>
    <source>
        <strain evidence="2">Houghton</strain>
    </source>
</reference>
<proteinExistence type="inferred from homology"/>
<evidence type="ECO:0000313" key="2">
    <source>
        <dbReference type="EMBL" id="CDJ34417.1"/>
    </source>
</evidence>
<dbReference type="Gene3D" id="1.10.10.10">
    <property type="entry name" value="Winged helix-like DNA-binding domain superfamily/Winged helix DNA-binding domain"/>
    <property type="match status" value="1"/>
</dbReference>
<dbReference type="InterPro" id="IPR036388">
    <property type="entry name" value="WH-like_DNA-bd_sf"/>
</dbReference>
<dbReference type="EMBL" id="HG686539">
    <property type="protein sequence ID" value="CDJ34417.1"/>
    <property type="molecule type" value="Genomic_DNA"/>
</dbReference>
<sequence length="189" mass="21059">MKDGQAAYRLDWQQIRALMQRRILSEAVLARCGPKAARVWRRLTSPGDCPGSSSSSLFFDEQMIADGCLLPPSGARQAMYSLALAGFARFHESDRLPASCTSMSSKHALVIRCSSEDTQQQVLQTILQAALNLLERKRAEAQQLAQLRCRTQCLADSELQQQRQREAAEDILEANVLRLAEPLAILMDI</sequence>
<gene>
    <name evidence="2" type="ORF">EMH_0090060</name>
</gene>